<keyword evidence="2" id="KW-1185">Reference proteome</keyword>
<proteinExistence type="predicted"/>
<accession>G4NPY7</accession>
<reference evidence="1 2" key="1">
    <citation type="journal article" date="2012" name="J. Bacteriol.">
        <title>Whole-genome sequences of Bacillus subtilis and close relatives.</title>
        <authorList>
            <person name="Earl A.M."/>
            <person name="Eppinger M."/>
            <person name="Fricke W.F."/>
            <person name="Rosovitz M.J."/>
            <person name="Rasko D.A."/>
            <person name="Daugherty S."/>
            <person name="Losick R."/>
            <person name="Kolter R."/>
            <person name="Ravel J."/>
        </authorList>
    </citation>
    <scope>NUCLEOTIDE SEQUENCE [LARGE SCALE GENOMIC DNA]</scope>
    <source>
        <strain evidence="2">DSM 15029 / JCM 12233 / NBRC 101239 / NRRL B-23049 / TU-B-10</strain>
    </source>
</reference>
<protein>
    <submittedName>
        <fullName evidence="1">Uncharacterized protein</fullName>
    </submittedName>
</protein>
<organism evidence="1 2">
    <name type="scientific">Bacillus spizizenii (strain DSM 15029 / JCM 12233 / NBRC 101239 / NRRL B-23049 / TU-B-10)</name>
    <name type="common">Bacillus subtilis subsp. spizizenii</name>
    <dbReference type="NCBI Taxonomy" id="1052585"/>
    <lineage>
        <taxon>Bacteria</taxon>
        <taxon>Bacillati</taxon>
        <taxon>Bacillota</taxon>
        <taxon>Bacilli</taxon>
        <taxon>Bacillales</taxon>
        <taxon>Bacillaceae</taxon>
        <taxon>Bacillus</taxon>
    </lineage>
</organism>
<sequence>MLNPSETKNLRSFKSMNITNASNSEVNAAFHLDEAVH</sequence>
<gene>
    <name evidence="1" type="ordered locus">GYO_2289</name>
</gene>
<evidence type="ECO:0000313" key="2">
    <source>
        <dbReference type="Proteomes" id="UP000002651"/>
    </source>
</evidence>
<dbReference type="HOGENOM" id="CLU_3340302_0_0_9"/>
<name>G4NPY7_BACS4</name>
<dbReference type="AlphaFoldDB" id="G4NPY7"/>
<dbReference type="KEGG" id="bst:GYO_2289"/>
<evidence type="ECO:0000313" key="1">
    <source>
        <dbReference type="EMBL" id="AEP86915.1"/>
    </source>
</evidence>
<dbReference type="Proteomes" id="UP000002651">
    <property type="component" value="Chromosome"/>
</dbReference>
<dbReference type="EMBL" id="CP002905">
    <property type="protein sequence ID" value="AEP86915.1"/>
    <property type="molecule type" value="Genomic_DNA"/>
</dbReference>